<sequence>MKEYEIIREIINLCPGNHTRDTFIEEAELPDDADLEAYVRDKFKNEAELKIERIDREDGSVVFDVMTAAIHQRYTFSEF</sequence>
<protein>
    <submittedName>
        <fullName evidence="1">Uncharacterized protein</fullName>
    </submittedName>
</protein>
<accession>A0A6N2TZV1</accession>
<proteinExistence type="predicted"/>
<dbReference type="AlphaFoldDB" id="A0A6N2TZV1"/>
<name>A0A6N2TZV1_BLAHA</name>
<dbReference type="EMBL" id="CACRSY010000012">
    <property type="protein sequence ID" value="VYT10082.1"/>
    <property type="molecule type" value="Genomic_DNA"/>
</dbReference>
<gene>
    <name evidence="1" type="ORF">BHLFYP23_00152</name>
</gene>
<evidence type="ECO:0000313" key="1">
    <source>
        <dbReference type="EMBL" id="VYT10082.1"/>
    </source>
</evidence>
<dbReference type="RefSeq" id="WP_004223047.1">
    <property type="nucleotide sequence ID" value="NZ_CACRSY010000012.1"/>
</dbReference>
<reference evidence="1" key="1">
    <citation type="submission" date="2019-11" db="EMBL/GenBank/DDBJ databases">
        <authorList>
            <person name="Feng L."/>
        </authorList>
    </citation>
    <scope>NUCLEOTIDE SEQUENCE</scope>
    <source>
        <strain evidence="1">BhanseniiLFYP23</strain>
    </source>
</reference>
<organism evidence="1">
    <name type="scientific">Blautia hansenii</name>
    <name type="common">Ruminococcus hansenii</name>
    <dbReference type="NCBI Taxonomy" id="1322"/>
    <lineage>
        <taxon>Bacteria</taxon>
        <taxon>Bacillati</taxon>
        <taxon>Bacillota</taxon>
        <taxon>Clostridia</taxon>
        <taxon>Lachnospirales</taxon>
        <taxon>Lachnospiraceae</taxon>
        <taxon>Blautia</taxon>
    </lineage>
</organism>